<proteinExistence type="inferred from homology"/>
<dbReference type="EMBL" id="JAAGMQ010000304">
    <property type="protein sequence ID" value="NEC33581.1"/>
    <property type="molecule type" value="Genomic_DNA"/>
</dbReference>
<evidence type="ECO:0000256" key="9">
    <source>
        <dbReference type="HAMAP-Rule" id="MF_01815"/>
    </source>
</evidence>
<dbReference type="UniPathway" id="UPA00094"/>
<dbReference type="InterPro" id="IPR013747">
    <property type="entry name" value="ACP_syn_III_C"/>
</dbReference>
<comment type="subunit">
    <text evidence="9">Homodimer.</text>
</comment>
<evidence type="ECO:0000256" key="1">
    <source>
        <dbReference type="ARBA" id="ARBA00008642"/>
    </source>
</evidence>
<keyword evidence="7 9" id="KW-0275">Fatty acid biosynthesis</keyword>
<dbReference type="PANTHER" id="PTHR34069">
    <property type="entry name" value="3-OXOACYL-[ACYL-CARRIER-PROTEIN] SYNTHASE 3"/>
    <property type="match status" value="1"/>
</dbReference>
<feature type="active site" evidence="9">
    <location>
        <position position="283"/>
    </location>
</feature>
<dbReference type="SUPFAM" id="SSF53901">
    <property type="entry name" value="Thiolase-like"/>
    <property type="match status" value="1"/>
</dbReference>
<feature type="region of interest" description="ACP-binding" evidence="9">
    <location>
        <begin position="254"/>
        <end position="258"/>
    </location>
</feature>
<dbReference type="PANTHER" id="PTHR34069:SF2">
    <property type="entry name" value="BETA-KETOACYL-[ACYL-CARRIER-PROTEIN] SYNTHASE III"/>
    <property type="match status" value="1"/>
</dbReference>
<dbReference type="GeneID" id="91389360"/>
<dbReference type="InterPro" id="IPR016039">
    <property type="entry name" value="Thiolase-like"/>
</dbReference>
<evidence type="ECO:0000256" key="3">
    <source>
        <dbReference type="ARBA" id="ARBA00022516"/>
    </source>
</evidence>
<dbReference type="EC" id="2.3.1.180" evidence="9"/>
<dbReference type="Proteomes" id="UP000475666">
    <property type="component" value="Unassembled WGS sequence"/>
</dbReference>
<keyword evidence="8 9" id="KW-0012">Acyltransferase</keyword>
<evidence type="ECO:0000256" key="8">
    <source>
        <dbReference type="ARBA" id="ARBA00023315"/>
    </source>
</evidence>
<feature type="active site" evidence="9">
    <location>
        <position position="253"/>
    </location>
</feature>
<sequence length="332" mass="33913">MSGAGVLAGLGTALPARLVPNEELSRHLDTDDEWIRSRTGIGQRYWSDGASTGDLAVEAGQRALKAAGTDTVDLVVLATTTPDHPCPATAPDVADRLGLSGVAAYDIAAVCSGFIYGLASAVAHITAGLVGSALVIGAETYSTILDPLDRTTSVIFGDGAGAVVLRSGSVDERGAFLGFDLGSDGALKDLIVIPGGGSRERAAAERPQPAGAYFTMQGKPVFRHAVTRMTSSAGALLDRTGWSPASVDRFVGHQANARILHAVADQLGIDGARTVIDLDRVGNTSAASIPLALSRACGEGLLSPGDRVLLSAFGGGLTWGSTALLWPDITAL</sequence>
<keyword evidence="3 9" id="KW-0444">Lipid biosynthesis</keyword>
<comment type="subcellular location">
    <subcellularLocation>
        <location evidence="9">Cytoplasm</location>
    </subcellularLocation>
</comment>
<comment type="domain">
    <text evidence="9">The last Arg residue of the ACP-binding site is essential for the weak association between ACP/AcpP and FabH.</text>
</comment>
<dbReference type="Pfam" id="PF08541">
    <property type="entry name" value="ACP_syn_III_C"/>
    <property type="match status" value="1"/>
</dbReference>
<name>A0A6G3TC35_9ACTN</name>
<comment type="caution">
    <text evidence="12">The sequence shown here is derived from an EMBL/GenBank/DDBJ whole genome shotgun (WGS) entry which is preliminary data.</text>
</comment>
<dbReference type="HAMAP" id="MF_01815">
    <property type="entry name" value="FabH"/>
    <property type="match status" value="1"/>
</dbReference>
<evidence type="ECO:0000259" key="11">
    <source>
        <dbReference type="Pfam" id="PF08545"/>
    </source>
</evidence>
<comment type="pathway">
    <text evidence="9">Lipid metabolism; fatty acid biosynthesis.</text>
</comment>
<dbReference type="Gene3D" id="3.40.47.10">
    <property type="match status" value="1"/>
</dbReference>
<feature type="domain" description="Beta-ketoacyl-[acyl-carrier-protein] synthase III N-terminal" evidence="11">
    <location>
        <begin position="105"/>
        <end position="185"/>
    </location>
</feature>
<keyword evidence="4 9" id="KW-0808">Transferase</keyword>
<evidence type="ECO:0000313" key="12">
    <source>
        <dbReference type="EMBL" id="NEC33581.1"/>
    </source>
</evidence>
<dbReference type="GO" id="GO:0005737">
    <property type="term" value="C:cytoplasm"/>
    <property type="evidence" value="ECO:0007669"/>
    <property type="project" value="UniProtKB-SubCell"/>
</dbReference>
<evidence type="ECO:0000256" key="6">
    <source>
        <dbReference type="ARBA" id="ARBA00023098"/>
    </source>
</evidence>
<dbReference type="NCBIfam" id="NF006829">
    <property type="entry name" value="PRK09352.1"/>
    <property type="match status" value="1"/>
</dbReference>
<keyword evidence="5 9" id="KW-0276">Fatty acid metabolism</keyword>
<feature type="active site" evidence="9">
    <location>
        <position position="111"/>
    </location>
</feature>
<evidence type="ECO:0000256" key="2">
    <source>
        <dbReference type="ARBA" id="ARBA00022490"/>
    </source>
</evidence>
<evidence type="ECO:0000313" key="13">
    <source>
        <dbReference type="Proteomes" id="UP000475666"/>
    </source>
</evidence>
<dbReference type="Pfam" id="PF08545">
    <property type="entry name" value="ACP_syn_III"/>
    <property type="match status" value="1"/>
</dbReference>
<dbReference type="GO" id="GO:0006633">
    <property type="term" value="P:fatty acid biosynthetic process"/>
    <property type="evidence" value="ECO:0007669"/>
    <property type="project" value="UniProtKB-UniRule"/>
</dbReference>
<accession>A0A6G3TC35</accession>
<feature type="domain" description="Beta-ketoacyl-[acyl-carrier-protein] synthase III C-terminal" evidence="10">
    <location>
        <begin position="237"/>
        <end position="326"/>
    </location>
</feature>
<comment type="similarity">
    <text evidence="1 9">Belongs to the thiolase-like superfamily. FabH family.</text>
</comment>
<dbReference type="GO" id="GO:0033818">
    <property type="term" value="F:beta-ketoacyl-acyl-carrier-protein synthase III activity"/>
    <property type="evidence" value="ECO:0007669"/>
    <property type="project" value="UniProtKB-UniRule"/>
</dbReference>
<evidence type="ECO:0000256" key="5">
    <source>
        <dbReference type="ARBA" id="ARBA00022832"/>
    </source>
</evidence>
<keyword evidence="9" id="KW-0511">Multifunctional enzyme</keyword>
<evidence type="ECO:0000256" key="4">
    <source>
        <dbReference type="ARBA" id="ARBA00022679"/>
    </source>
</evidence>
<dbReference type="GO" id="GO:0044550">
    <property type="term" value="P:secondary metabolite biosynthetic process"/>
    <property type="evidence" value="ECO:0007669"/>
    <property type="project" value="TreeGrafter"/>
</dbReference>
<keyword evidence="2 9" id="KW-0963">Cytoplasm</keyword>
<dbReference type="GO" id="GO:0004315">
    <property type="term" value="F:3-oxoacyl-[acyl-carrier-protein] synthase activity"/>
    <property type="evidence" value="ECO:0007669"/>
    <property type="project" value="InterPro"/>
</dbReference>
<dbReference type="CDD" id="cd00830">
    <property type="entry name" value="KAS_III"/>
    <property type="match status" value="1"/>
</dbReference>
<comment type="catalytic activity">
    <reaction evidence="9">
        <text>malonyl-[ACP] + acetyl-CoA + H(+) = 3-oxobutanoyl-[ACP] + CO2 + CoA</text>
        <dbReference type="Rhea" id="RHEA:12080"/>
        <dbReference type="Rhea" id="RHEA-COMP:9623"/>
        <dbReference type="Rhea" id="RHEA-COMP:9625"/>
        <dbReference type="ChEBI" id="CHEBI:15378"/>
        <dbReference type="ChEBI" id="CHEBI:16526"/>
        <dbReference type="ChEBI" id="CHEBI:57287"/>
        <dbReference type="ChEBI" id="CHEBI:57288"/>
        <dbReference type="ChEBI" id="CHEBI:78449"/>
        <dbReference type="ChEBI" id="CHEBI:78450"/>
        <dbReference type="EC" id="2.3.1.180"/>
    </reaction>
</comment>
<evidence type="ECO:0000256" key="7">
    <source>
        <dbReference type="ARBA" id="ARBA00023160"/>
    </source>
</evidence>
<organism evidence="12 13">
    <name type="scientific">Streptomyces rubrogriseus</name>
    <dbReference type="NCBI Taxonomy" id="194673"/>
    <lineage>
        <taxon>Bacteria</taxon>
        <taxon>Bacillati</taxon>
        <taxon>Actinomycetota</taxon>
        <taxon>Actinomycetes</taxon>
        <taxon>Kitasatosporales</taxon>
        <taxon>Streptomycetaceae</taxon>
        <taxon>Streptomyces</taxon>
        <taxon>Streptomyces violaceoruber group</taxon>
    </lineage>
</organism>
<dbReference type="NCBIfam" id="TIGR00747">
    <property type="entry name" value="fabH"/>
    <property type="match status" value="1"/>
</dbReference>
<evidence type="ECO:0000259" key="10">
    <source>
        <dbReference type="Pfam" id="PF08541"/>
    </source>
</evidence>
<protein>
    <recommendedName>
        <fullName evidence="9">Beta-ketoacyl-[acyl-carrier-protein] synthase III</fullName>
        <shortName evidence="9">Beta-ketoacyl-ACP synthase III</shortName>
        <shortName evidence="9">KAS III</shortName>
        <ecNumber evidence="9">2.3.1.180</ecNumber>
    </recommendedName>
    <alternativeName>
        <fullName evidence="9">3-oxoacyl-[acyl-carrier-protein] synthase 3</fullName>
    </alternativeName>
    <alternativeName>
        <fullName evidence="9">3-oxoacyl-[acyl-carrier-protein] synthase III</fullName>
    </alternativeName>
</protein>
<comment type="function">
    <text evidence="9">Catalyzes the condensation reaction of fatty acid synthesis by the addition to an acyl acceptor of two carbons from malonyl-ACP. Catalyzes the first condensation reaction which initiates fatty acid synthesis and may therefore play a role in governing the total rate of fatty acid production. Possesses both acetoacetyl-ACP synthase and acetyl transacylase activities. Its substrate specificity determines the biosynthesis of branched-chain and/or straight-chain of fatty acids.</text>
</comment>
<reference evidence="12 13" key="1">
    <citation type="submission" date="2020-01" db="EMBL/GenBank/DDBJ databases">
        <title>Insect and environment-associated Actinomycetes.</title>
        <authorList>
            <person name="Currrie C."/>
            <person name="Chevrette M."/>
            <person name="Carlson C."/>
            <person name="Stubbendieck R."/>
            <person name="Wendt-Pienkowski E."/>
        </authorList>
    </citation>
    <scope>NUCLEOTIDE SEQUENCE [LARGE SCALE GENOMIC DNA]</scope>
    <source>
        <strain evidence="12 13">SID7739</strain>
    </source>
</reference>
<dbReference type="AlphaFoldDB" id="A0A6G3TC35"/>
<gene>
    <name evidence="9" type="primary">fabH</name>
    <name evidence="12" type="ORF">G3I66_10375</name>
</gene>
<dbReference type="InterPro" id="IPR013751">
    <property type="entry name" value="ACP_syn_III_N"/>
</dbReference>
<dbReference type="RefSeq" id="WP_164272954.1">
    <property type="nucleotide sequence ID" value="NZ_JAAGMQ010000304.1"/>
</dbReference>
<keyword evidence="6 9" id="KW-0443">Lipid metabolism</keyword>
<dbReference type="InterPro" id="IPR004655">
    <property type="entry name" value="FabH"/>
</dbReference>